<evidence type="ECO:0000313" key="2">
    <source>
        <dbReference type="EMBL" id="BAU23607.1"/>
    </source>
</evidence>
<organism evidence="2 3">
    <name type="scientific">Caldimicrobium thiodismutans</name>
    <dbReference type="NCBI Taxonomy" id="1653476"/>
    <lineage>
        <taxon>Bacteria</taxon>
        <taxon>Pseudomonadati</taxon>
        <taxon>Thermodesulfobacteriota</taxon>
        <taxon>Thermodesulfobacteria</taxon>
        <taxon>Thermodesulfobacteriales</taxon>
        <taxon>Thermodesulfobacteriaceae</taxon>
        <taxon>Caldimicrobium</taxon>
    </lineage>
</organism>
<gene>
    <name evidence="2" type="ORF">THC_1236</name>
</gene>
<feature type="chain" id="PRO_5006854853" evidence="1">
    <location>
        <begin position="21"/>
        <end position="140"/>
    </location>
</feature>
<evidence type="ECO:0000313" key="3">
    <source>
        <dbReference type="Proteomes" id="UP000068196"/>
    </source>
</evidence>
<evidence type="ECO:0000256" key="1">
    <source>
        <dbReference type="SAM" id="SignalP"/>
    </source>
</evidence>
<accession>A0A0U5AI89</accession>
<dbReference type="Proteomes" id="UP000068196">
    <property type="component" value="Chromosome"/>
</dbReference>
<reference evidence="3" key="2">
    <citation type="journal article" date="2016" name="Int. J. Syst. Evol. Microbiol.">
        <title>Caldimicrobium thiodismutans sp. nov., a sulfur-disproportionating bacterium isolated from a hot spring.</title>
        <authorList>
            <person name="Kojima H."/>
            <person name="Umezawa K."/>
            <person name="Fukui M."/>
        </authorList>
    </citation>
    <scope>NUCLEOTIDE SEQUENCE [LARGE SCALE GENOMIC DNA]</scope>
    <source>
        <strain evidence="3">TF1</strain>
    </source>
</reference>
<dbReference type="STRING" id="1653476.THC_1236"/>
<proteinExistence type="predicted"/>
<dbReference type="KEGG" id="cthi:THC_1236"/>
<name>A0A0U5AI89_9BACT</name>
<keyword evidence="1" id="KW-0732">Signal</keyword>
<dbReference type="OrthoDB" id="9796913at2"/>
<protein>
    <submittedName>
        <fullName evidence="2">Uncharacterized protein</fullName>
    </submittedName>
</protein>
<dbReference type="RefSeq" id="WP_068514840.1">
    <property type="nucleotide sequence ID" value="NZ_AP014945.1"/>
</dbReference>
<keyword evidence="3" id="KW-1185">Reference proteome</keyword>
<feature type="signal peptide" evidence="1">
    <location>
        <begin position="1"/>
        <end position="20"/>
    </location>
</feature>
<sequence>MRRVFISLFLTFLLISPLLAQEKVEVTTPEKIEVKEEISYPVPNVPVLKGLNYQPSESAILKTGGILTGMLVFKGNYKASALVEFYRVQMKANGWQEIGSFTSKTTFLAFKRPDGQAFISISESWYQTELRIIVFITSVK</sequence>
<dbReference type="EMBL" id="AP014945">
    <property type="protein sequence ID" value="BAU23607.1"/>
    <property type="molecule type" value="Genomic_DNA"/>
</dbReference>
<dbReference type="AlphaFoldDB" id="A0A0U5AI89"/>
<reference evidence="2 3" key="1">
    <citation type="journal article" date="2016" name="Int. J. Syst. Evol. Microbiol.">
        <title>Caldimicrobium thiodismutans sp. nov., a sulfur-disproportionating bacterium isolated from a hot spring, and emended description of the genus Caldimicrobium.</title>
        <authorList>
            <person name="Kojima H."/>
            <person name="Umezawa K."/>
            <person name="Fukui M."/>
        </authorList>
    </citation>
    <scope>NUCLEOTIDE SEQUENCE [LARGE SCALE GENOMIC DNA]</scope>
    <source>
        <strain evidence="2 3">TF1</strain>
    </source>
</reference>